<keyword evidence="2" id="KW-0677">Repeat</keyword>
<dbReference type="SMART" id="SM00320">
    <property type="entry name" value="WD40"/>
    <property type="match status" value="14"/>
</dbReference>
<feature type="repeat" description="WD" evidence="3">
    <location>
        <begin position="1199"/>
        <end position="1232"/>
    </location>
</feature>
<evidence type="ECO:0000313" key="7">
    <source>
        <dbReference type="Proteomes" id="UP000324015"/>
    </source>
</evidence>
<dbReference type="InterPro" id="IPR011659">
    <property type="entry name" value="WD40"/>
</dbReference>
<evidence type="ECO:0000256" key="4">
    <source>
        <dbReference type="SAM" id="MobiDB-lite"/>
    </source>
</evidence>
<dbReference type="InterPro" id="IPR011047">
    <property type="entry name" value="Quinoprotein_ADH-like_sf"/>
</dbReference>
<dbReference type="SUPFAM" id="SSF52540">
    <property type="entry name" value="P-loop containing nucleoside triphosphate hydrolases"/>
    <property type="match status" value="1"/>
</dbReference>
<feature type="repeat" description="WD" evidence="3">
    <location>
        <begin position="1070"/>
        <end position="1102"/>
    </location>
</feature>
<reference evidence="6 7" key="1">
    <citation type="submission" date="2018-05" db="EMBL/GenBank/DDBJ databases">
        <title>Streptomyces venezuelae.</title>
        <authorList>
            <person name="Kim W."/>
            <person name="Lee N."/>
            <person name="Cho B.-K."/>
        </authorList>
    </citation>
    <scope>NUCLEOTIDE SEQUENCE [LARGE SCALE GENOMIC DNA]</scope>
    <source>
        <strain evidence="6 7">ATCC 14585</strain>
    </source>
</reference>
<feature type="region of interest" description="Disordered" evidence="4">
    <location>
        <begin position="196"/>
        <end position="228"/>
    </location>
</feature>
<feature type="repeat" description="WD" evidence="3">
    <location>
        <begin position="890"/>
        <end position="931"/>
    </location>
</feature>
<accession>A0A5P2CTB1</accession>
<dbReference type="InterPro" id="IPR019775">
    <property type="entry name" value="WD40_repeat_CS"/>
</dbReference>
<dbReference type="InterPro" id="IPR020472">
    <property type="entry name" value="WD40_PAC1"/>
</dbReference>
<dbReference type="InterPro" id="IPR049052">
    <property type="entry name" value="nSTAND1"/>
</dbReference>
<feature type="repeat" description="WD" evidence="3">
    <location>
        <begin position="936"/>
        <end position="977"/>
    </location>
</feature>
<gene>
    <name evidence="6" type="ORF">DEJ49_19615</name>
</gene>
<keyword evidence="1 3" id="KW-0853">WD repeat</keyword>
<feature type="compositionally biased region" description="Low complexity" evidence="4">
    <location>
        <begin position="217"/>
        <end position="228"/>
    </location>
</feature>
<dbReference type="InterPro" id="IPR011045">
    <property type="entry name" value="N2O_reductase_N"/>
</dbReference>
<evidence type="ECO:0000256" key="2">
    <source>
        <dbReference type="ARBA" id="ARBA00022737"/>
    </source>
</evidence>
<feature type="repeat" description="WD" evidence="3">
    <location>
        <begin position="798"/>
        <end position="839"/>
    </location>
</feature>
<feature type="domain" description="Novel STAND NTPase 1" evidence="5">
    <location>
        <begin position="54"/>
        <end position="534"/>
    </location>
</feature>
<evidence type="ECO:0000256" key="3">
    <source>
        <dbReference type="PROSITE-ProRule" id="PRU00221"/>
    </source>
</evidence>
<dbReference type="PROSITE" id="PS00678">
    <property type="entry name" value="WD_REPEATS_1"/>
    <property type="match status" value="9"/>
</dbReference>
<dbReference type="PROSITE" id="PS50294">
    <property type="entry name" value="WD_REPEATS_REGION"/>
    <property type="match status" value="10"/>
</dbReference>
<dbReference type="InterPro" id="IPR036322">
    <property type="entry name" value="WD40_repeat_dom_sf"/>
</dbReference>
<feature type="repeat" description="WD" evidence="3">
    <location>
        <begin position="707"/>
        <end position="748"/>
    </location>
</feature>
<dbReference type="PROSITE" id="PS50082">
    <property type="entry name" value="WD_REPEATS_2"/>
    <property type="match status" value="13"/>
</dbReference>
<evidence type="ECO:0000313" key="6">
    <source>
        <dbReference type="EMBL" id="QES46095.1"/>
    </source>
</evidence>
<dbReference type="CDD" id="cd00200">
    <property type="entry name" value="WD40"/>
    <property type="match status" value="2"/>
</dbReference>
<feature type="region of interest" description="Disordered" evidence="4">
    <location>
        <begin position="18"/>
        <end position="48"/>
    </location>
</feature>
<dbReference type="SUPFAM" id="SSF50974">
    <property type="entry name" value="Nitrous oxide reductase, N-terminal domain"/>
    <property type="match status" value="1"/>
</dbReference>
<feature type="repeat" description="WD" evidence="3">
    <location>
        <begin position="844"/>
        <end position="885"/>
    </location>
</feature>
<dbReference type="Pfam" id="PF00400">
    <property type="entry name" value="WD40"/>
    <property type="match status" value="12"/>
</dbReference>
<feature type="repeat" description="WD" evidence="3">
    <location>
        <begin position="1153"/>
        <end position="1194"/>
    </location>
</feature>
<dbReference type="SUPFAM" id="SSF50998">
    <property type="entry name" value="Quinoprotein alcohol dehydrogenase-like"/>
    <property type="match status" value="1"/>
</dbReference>
<feature type="compositionally biased region" description="Basic and acidic residues" evidence="4">
    <location>
        <begin position="458"/>
        <end position="471"/>
    </location>
</feature>
<dbReference type="InterPro" id="IPR015943">
    <property type="entry name" value="WD40/YVTN_repeat-like_dom_sf"/>
</dbReference>
<dbReference type="Gene3D" id="2.130.10.10">
    <property type="entry name" value="YVTN repeat-like/Quinoprotein amine dehydrogenase"/>
    <property type="match status" value="6"/>
</dbReference>
<dbReference type="InterPro" id="IPR027417">
    <property type="entry name" value="P-loop_NTPase"/>
</dbReference>
<dbReference type="Proteomes" id="UP000324015">
    <property type="component" value="Chromosome"/>
</dbReference>
<evidence type="ECO:0000259" key="5">
    <source>
        <dbReference type="Pfam" id="PF20703"/>
    </source>
</evidence>
<dbReference type="InterPro" id="IPR001680">
    <property type="entry name" value="WD40_rpt"/>
</dbReference>
<feature type="repeat" description="WD" evidence="3">
    <location>
        <begin position="980"/>
        <end position="1010"/>
    </location>
</feature>
<feature type="repeat" description="WD" evidence="3">
    <location>
        <begin position="1107"/>
        <end position="1148"/>
    </location>
</feature>
<sequence>MAQWHRLWELAVADPVGERAAGVAGPDGTPDRGEASGSGEGGSPGAGGVPGVCPYRGLASYRSQDAQWFFGRERSTDALVAQLRAASSGGLVMLVGASGAGKSSLLNAGLVPTLQGGASLAQEAGNAWVAGPVLQLVPGADPLTELTRNIPELARVLPAAEDAPGAGVDEPGVAIDDRARACAQSVREAITAWGEREAGAGAGERSVAEEAGRAEKAQGAQGAQGAQEGVDAVRAVHAVHAETEAPGSVDRGRPVRRPVIIVDQFEETFTLCPDEADRRAFIRVLHAACSPGVGEAHAPALVVLGIRADFYEECLSYPELADALQHRHMVLGPLTTSELRKAVTGPAKAVGLELEPGLAELIVREVSTDGPRGAHDAGVLPLLSHALLATWQRRKTGRLTLAGYRAAGGIQGAVAATAERAWSGLDPAARTAARLLLLRLVRLGEDTQATRRRGTRRQLAEESTDPHKTEESLEALVRARLVTLDAETVEITHEALLHAWPRLRDWIDEDRNDHLLRQRLEEDGKSWEDSDRDSSLLYRGSRLEQAREWARTAGDTYLTKGAMEFLAASARLRRRMVWISRGAVATLVVLAMVAVVSAVVARQQRDDAVFEQVVAEADRAQHTDPSLSAQLDLVAHRLRPGDEGTKNRLISIVNAPLATPLLGHKGAVYLTSFSPNGRLLATASYDRTVRLWDLSDPTRPEPLGKPLTGHKSWVSTAVFSPDGNTLASASDDGTIRLWNVRDPRHPRLLGSPVTGQGGAIYLLAFSPDGKTLAAANEDKAVRLWDVDEPREPKRIATLTGHTQAVRSVAFSHDGRTLAAGGDDGTIRLWSTDDPERPEPVGRVLRGHSTTVHSVAFSPDDATLASGGADNTIRLWDVSDPEHGRALGTPLTGHTGPLWSVAFNPAGTMLAAASADSTASLWNVRDPSHPSQVGESLSGSSGEMYALGFSPDGRFLATGSGDNKVRLWSVSTGDMLGRIGAFRPDGKVLATASRDEKVRLWNVERPERPTPLGKPFRPGEGNVRAPVFSPDGRTLAVLTGNRAVQLWNVADPKHPVPYGPPVRLRTRFAAALAFSRDGRTLATPYTDRTIQLWDVTSPTSPHRLGEPLTGHQGYVNSLTFGKDGRTLVSGSADGTVRLWNVTDPRRAAPFQAPLRGHQGPVNTVVYSPDGRTLASGSDDGTVRLWDIADPREPVRLDASLAGHTDAVVSLTFSKDGHTLATGGNDNTVRLWNVADPTDTSPIGQSMSPNTKMGSFLSFSPQSGMLGVASGTDTVRLWNLDTDEAVKRICSTTRGVLTREKWDEYLPRLSYEPPCDE</sequence>
<protein>
    <recommendedName>
        <fullName evidence="5">Novel STAND NTPase 1 domain-containing protein</fullName>
    </recommendedName>
</protein>
<dbReference type="SUPFAM" id="SSF50978">
    <property type="entry name" value="WD40 repeat-like"/>
    <property type="match status" value="1"/>
</dbReference>
<feature type="repeat" description="WD" evidence="3">
    <location>
        <begin position="1255"/>
        <end position="1286"/>
    </location>
</feature>
<dbReference type="EMBL" id="CP029191">
    <property type="protein sequence ID" value="QES46095.1"/>
    <property type="molecule type" value="Genomic_DNA"/>
</dbReference>
<feature type="compositionally biased region" description="Gly residues" evidence="4">
    <location>
        <begin position="36"/>
        <end position="48"/>
    </location>
</feature>
<evidence type="ECO:0000256" key="1">
    <source>
        <dbReference type="ARBA" id="ARBA00022574"/>
    </source>
</evidence>
<feature type="region of interest" description="Disordered" evidence="4">
    <location>
        <begin position="449"/>
        <end position="471"/>
    </location>
</feature>
<organism evidence="6 7">
    <name type="scientific">Streptomyces venezuelae</name>
    <dbReference type="NCBI Taxonomy" id="54571"/>
    <lineage>
        <taxon>Bacteria</taxon>
        <taxon>Bacillati</taxon>
        <taxon>Actinomycetota</taxon>
        <taxon>Actinomycetes</taxon>
        <taxon>Kitasatosporales</taxon>
        <taxon>Streptomycetaceae</taxon>
        <taxon>Streptomyces</taxon>
    </lineage>
</organism>
<feature type="repeat" description="WD" evidence="3">
    <location>
        <begin position="661"/>
        <end position="695"/>
    </location>
</feature>
<dbReference type="PRINTS" id="PR00320">
    <property type="entry name" value="GPROTEINBRPT"/>
</dbReference>
<dbReference type="PANTHER" id="PTHR19879">
    <property type="entry name" value="TRANSCRIPTION INITIATION FACTOR TFIID"/>
    <property type="match status" value="1"/>
</dbReference>
<dbReference type="Pfam" id="PF07676">
    <property type="entry name" value="PD40"/>
    <property type="match status" value="1"/>
</dbReference>
<feature type="compositionally biased region" description="Basic and acidic residues" evidence="4">
    <location>
        <begin position="206"/>
        <end position="216"/>
    </location>
</feature>
<dbReference type="CDD" id="cd00267">
    <property type="entry name" value="ABC_ATPase"/>
    <property type="match status" value="1"/>
</dbReference>
<proteinExistence type="predicted"/>
<dbReference type="Pfam" id="PF20703">
    <property type="entry name" value="nSTAND1"/>
    <property type="match status" value="1"/>
</dbReference>
<dbReference type="PANTHER" id="PTHR19879:SF9">
    <property type="entry name" value="TRANSCRIPTION INITIATION FACTOR TFIID SUBUNIT 5"/>
    <property type="match status" value="1"/>
</dbReference>
<name>A0A5P2CTB1_STRVZ</name>
<feature type="repeat" description="WD" evidence="3">
    <location>
        <begin position="753"/>
        <end position="794"/>
    </location>
</feature>